<feature type="compositionally biased region" description="Basic and acidic residues" evidence="1">
    <location>
        <begin position="60"/>
        <end position="93"/>
    </location>
</feature>
<evidence type="ECO:0000313" key="4">
    <source>
        <dbReference type="Proteomes" id="UP001054837"/>
    </source>
</evidence>
<reference evidence="3 4" key="1">
    <citation type="submission" date="2021-06" db="EMBL/GenBank/DDBJ databases">
        <title>Caerostris darwini draft genome.</title>
        <authorList>
            <person name="Kono N."/>
            <person name="Arakawa K."/>
        </authorList>
    </citation>
    <scope>NUCLEOTIDE SEQUENCE [LARGE SCALE GENOMIC DNA]</scope>
</reference>
<dbReference type="Proteomes" id="UP001054837">
    <property type="component" value="Unassembled WGS sequence"/>
</dbReference>
<feature type="signal peptide" evidence="2">
    <location>
        <begin position="1"/>
        <end position="22"/>
    </location>
</feature>
<keyword evidence="2" id="KW-0732">Signal</keyword>
<protein>
    <recommendedName>
        <fullName evidence="5">Secreted protein</fullName>
    </recommendedName>
</protein>
<sequence length="130" mass="15243">MSILRFFLLPFAYFFFRSPVFHSVTKDVEKPKVFLNKFSIFGLLSLGEAVKVFCPKNTRKKEPEKSSWMRGDLGEKDEESRREVGETRRKEEMAYEGIDQSSPSNSFCSLTLFHTFKPEKVLSIKFKKNR</sequence>
<dbReference type="EMBL" id="BPLQ01005796">
    <property type="protein sequence ID" value="GIY17257.1"/>
    <property type="molecule type" value="Genomic_DNA"/>
</dbReference>
<proteinExistence type="predicted"/>
<name>A0AAV4R7B2_9ARAC</name>
<dbReference type="AlphaFoldDB" id="A0AAV4R7B2"/>
<keyword evidence="4" id="KW-1185">Reference proteome</keyword>
<accession>A0AAV4R7B2</accession>
<feature type="region of interest" description="Disordered" evidence="1">
    <location>
        <begin position="58"/>
        <end position="102"/>
    </location>
</feature>
<comment type="caution">
    <text evidence="3">The sequence shown here is derived from an EMBL/GenBank/DDBJ whole genome shotgun (WGS) entry which is preliminary data.</text>
</comment>
<organism evidence="3 4">
    <name type="scientific">Caerostris darwini</name>
    <dbReference type="NCBI Taxonomy" id="1538125"/>
    <lineage>
        <taxon>Eukaryota</taxon>
        <taxon>Metazoa</taxon>
        <taxon>Ecdysozoa</taxon>
        <taxon>Arthropoda</taxon>
        <taxon>Chelicerata</taxon>
        <taxon>Arachnida</taxon>
        <taxon>Araneae</taxon>
        <taxon>Araneomorphae</taxon>
        <taxon>Entelegynae</taxon>
        <taxon>Araneoidea</taxon>
        <taxon>Araneidae</taxon>
        <taxon>Caerostris</taxon>
    </lineage>
</organism>
<evidence type="ECO:0008006" key="5">
    <source>
        <dbReference type="Google" id="ProtNLM"/>
    </source>
</evidence>
<evidence type="ECO:0000256" key="2">
    <source>
        <dbReference type="SAM" id="SignalP"/>
    </source>
</evidence>
<evidence type="ECO:0000256" key="1">
    <source>
        <dbReference type="SAM" id="MobiDB-lite"/>
    </source>
</evidence>
<evidence type="ECO:0000313" key="3">
    <source>
        <dbReference type="EMBL" id="GIY17257.1"/>
    </source>
</evidence>
<gene>
    <name evidence="3" type="ORF">CDAR_218271</name>
</gene>
<feature type="chain" id="PRO_5043853735" description="Secreted protein" evidence="2">
    <location>
        <begin position="23"/>
        <end position="130"/>
    </location>
</feature>